<proteinExistence type="predicted"/>
<dbReference type="AlphaFoldDB" id="A0A1M3KY12"/>
<evidence type="ECO:0000259" key="3">
    <source>
        <dbReference type="Pfam" id="PF09375"/>
    </source>
</evidence>
<name>A0A1M3KY12_9BACT</name>
<feature type="domain" description="Imelysin-like" evidence="3">
    <location>
        <begin position="33"/>
        <end position="355"/>
    </location>
</feature>
<comment type="caution">
    <text evidence="4">The sequence shown here is derived from an EMBL/GenBank/DDBJ whole genome shotgun (WGS) entry which is preliminary data.</text>
</comment>
<gene>
    <name evidence="4" type="ORF">BGO89_09330</name>
</gene>
<evidence type="ECO:0000256" key="1">
    <source>
        <dbReference type="ARBA" id="ARBA00004196"/>
    </source>
</evidence>
<dbReference type="GO" id="GO:0030313">
    <property type="term" value="C:cell envelope"/>
    <property type="evidence" value="ECO:0007669"/>
    <property type="project" value="UniProtKB-SubCell"/>
</dbReference>
<sequence length="372" mass="40161">MTSLPGCSSDTTNPGTAVDAKSVVQTYSRIVEATYADALTRAQALKTACQQLVSAPSEATLGAARTAYVNARYPYGQSDVFRFYGGPIDDDNGPEGAMNGWPLDEAYIDYVVGAESSGVVNDLMTIPVITKDAIRAINEQGGETNISCGYHAVEFLLWGQDLYVDSPGRRPYTDYVQGGRTNADRRGQYLLAVVDMLIDDLTYVHDAWASGAEYRTKFEAMNPDDALKLVLTGAGKFTIGELAGERMEVAWNNADQEDEHSCFSDQTHMDVRLGQMGIRNVLTGTYVTLDGRQIAGASFVALVAARNATLAQTLQRSIERADAEVVSIHAPFDQEIIQADGRIRVKNAINALVAEGVALQDAARALGITLEL</sequence>
<reference evidence="4 5" key="1">
    <citation type="submission" date="2016-09" db="EMBL/GenBank/DDBJ databases">
        <title>Genome-resolved meta-omics ties microbial dynamics to process performance in biotechnology for thiocyanate degradation.</title>
        <authorList>
            <person name="Kantor R.S."/>
            <person name="Huddy R.J."/>
            <person name="Iyer R."/>
            <person name="Thomas B.C."/>
            <person name="Brown C.T."/>
            <person name="Anantharaman K."/>
            <person name="Tringe S."/>
            <person name="Hettich R.L."/>
            <person name="Harrison S.T."/>
            <person name="Banfield J.F."/>
        </authorList>
    </citation>
    <scope>NUCLEOTIDE SEQUENCE [LARGE SCALE GENOMIC DNA]</scope>
    <source>
        <strain evidence="4">59-99</strain>
    </source>
</reference>
<organism evidence="4 5">
    <name type="scientific">Candidatus Kapaibacterium thiocyanatum</name>
    <dbReference type="NCBI Taxonomy" id="1895771"/>
    <lineage>
        <taxon>Bacteria</taxon>
        <taxon>Pseudomonadati</taxon>
        <taxon>Candidatus Kapaibacteriota</taxon>
        <taxon>Candidatus Kapaibacteriia</taxon>
        <taxon>Candidatus Kapaibacteriales</taxon>
        <taxon>Candidatus Kapaibacteriaceae</taxon>
        <taxon>Candidatus Kapaibacterium</taxon>
    </lineage>
</organism>
<dbReference type="STRING" id="1895771.BGO89_09330"/>
<dbReference type="Pfam" id="PF09375">
    <property type="entry name" value="Peptidase_M75"/>
    <property type="match status" value="1"/>
</dbReference>
<dbReference type="InterPro" id="IPR018976">
    <property type="entry name" value="Imelysin-like"/>
</dbReference>
<dbReference type="EMBL" id="MKVH01000024">
    <property type="protein sequence ID" value="OJX57336.1"/>
    <property type="molecule type" value="Genomic_DNA"/>
</dbReference>
<dbReference type="InterPro" id="IPR038352">
    <property type="entry name" value="Imelysin_sf"/>
</dbReference>
<evidence type="ECO:0000313" key="5">
    <source>
        <dbReference type="Proteomes" id="UP000184233"/>
    </source>
</evidence>
<comment type="subcellular location">
    <subcellularLocation>
        <location evidence="1">Cell envelope</location>
    </subcellularLocation>
</comment>
<dbReference type="Gene3D" id="1.20.1420.20">
    <property type="entry name" value="M75 peptidase, HXXE motif"/>
    <property type="match status" value="1"/>
</dbReference>
<accession>A0A1M3KY12</accession>
<dbReference type="CDD" id="cd14657">
    <property type="entry name" value="Imelysin_IrpA-like"/>
    <property type="match status" value="1"/>
</dbReference>
<evidence type="ECO:0000256" key="2">
    <source>
        <dbReference type="ARBA" id="ARBA00022729"/>
    </source>
</evidence>
<keyword evidence="2" id="KW-0732">Signal</keyword>
<dbReference type="Proteomes" id="UP000184233">
    <property type="component" value="Unassembled WGS sequence"/>
</dbReference>
<protein>
    <recommendedName>
        <fullName evidence="3">Imelysin-like domain-containing protein</fullName>
    </recommendedName>
</protein>
<evidence type="ECO:0000313" key="4">
    <source>
        <dbReference type="EMBL" id="OJX57336.1"/>
    </source>
</evidence>